<accession>A0ABP8NV90</accession>
<reference evidence="3" key="1">
    <citation type="journal article" date="2019" name="Int. J. Syst. Evol. Microbiol.">
        <title>The Global Catalogue of Microorganisms (GCM) 10K type strain sequencing project: providing services to taxonomists for standard genome sequencing and annotation.</title>
        <authorList>
            <consortium name="The Broad Institute Genomics Platform"/>
            <consortium name="The Broad Institute Genome Sequencing Center for Infectious Disease"/>
            <person name="Wu L."/>
            <person name="Ma J."/>
        </authorList>
    </citation>
    <scope>NUCLEOTIDE SEQUENCE [LARGE SCALE GENOMIC DNA]</scope>
    <source>
        <strain evidence="3">JCM 32206</strain>
    </source>
</reference>
<keyword evidence="3" id="KW-1185">Reference proteome</keyword>
<feature type="region of interest" description="Disordered" evidence="1">
    <location>
        <begin position="48"/>
        <end position="72"/>
    </location>
</feature>
<gene>
    <name evidence="2" type="ORF">GCM10023094_03870</name>
</gene>
<organism evidence="2 3">
    <name type="scientific">Rhodococcus olei</name>
    <dbReference type="NCBI Taxonomy" id="2161675"/>
    <lineage>
        <taxon>Bacteria</taxon>
        <taxon>Bacillati</taxon>
        <taxon>Actinomycetota</taxon>
        <taxon>Actinomycetes</taxon>
        <taxon>Mycobacteriales</taxon>
        <taxon>Nocardiaceae</taxon>
        <taxon>Rhodococcus</taxon>
    </lineage>
</organism>
<comment type="caution">
    <text evidence="2">The sequence shown here is derived from an EMBL/GenBank/DDBJ whole genome shotgun (WGS) entry which is preliminary data.</text>
</comment>
<evidence type="ECO:0000256" key="1">
    <source>
        <dbReference type="SAM" id="MobiDB-lite"/>
    </source>
</evidence>
<evidence type="ECO:0000313" key="2">
    <source>
        <dbReference type="EMBL" id="GAA4472111.1"/>
    </source>
</evidence>
<dbReference type="Proteomes" id="UP001501183">
    <property type="component" value="Unassembled WGS sequence"/>
</dbReference>
<dbReference type="EMBL" id="BAABFB010000012">
    <property type="protein sequence ID" value="GAA4472111.1"/>
    <property type="molecule type" value="Genomic_DNA"/>
</dbReference>
<protein>
    <submittedName>
        <fullName evidence="2">Uncharacterized protein</fullName>
    </submittedName>
</protein>
<name>A0ABP8NV90_9NOCA</name>
<proteinExistence type="predicted"/>
<sequence>MPVGGRAGAVEIVKLGADLGNQVPAHRIDIPVAFGSRPRAGLPFRRRYRTHGVTPRPGTGRVPPATAIETTGADTVSSPVAFSSPIGALTKNSPADAAVSSYRIASHHGPAGQ</sequence>
<evidence type="ECO:0000313" key="3">
    <source>
        <dbReference type="Proteomes" id="UP001501183"/>
    </source>
</evidence>